<dbReference type="PANTHER" id="PTHR43903">
    <property type="entry name" value="NEUROLIGIN"/>
    <property type="match status" value="1"/>
</dbReference>
<dbReference type="OrthoDB" id="3200163at2759"/>
<feature type="non-terminal residue" evidence="5">
    <location>
        <position position="1"/>
    </location>
</feature>
<organism evidence="5 6">
    <name type="scientific">Nematostella vectensis</name>
    <name type="common">Starlet sea anemone</name>
    <dbReference type="NCBI Taxonomy" id="45351"/>
    <lineage>
        <taxon>Eukaryota</taxon>
        <taxon>Metazoa</taxon>
        <taxon>Cnidaria</taxon>
        <taxon>Anthozoa</taxon>
        <taxon>Hexacorallia</taxon>
        <taxon>Actiniaria</taxon>
        <taxon>Edwardsiidae</taxon>
        <taxon>Nematostella</taxon>
    </lineage>
</organism>
<dbReference type="InterPro" id="IPR051093">
    <property type="entry name" value="Neuroligin/BSAL"/>
</dbReference>
<dbReference type="EMBL" id="DS469529">
    <property type="protein sequence ID" value="EDO46238.1"/>
    <property type="molecule type" value="Genomic_DNA"/>
</dbReference>
<dbReference type="OMA" id="NATHIAY"/>
<keyword evidence="3" id="KW-0732">Signal</keyword>
<protein>
    <recommendedName>
        <fullName evidence="3">Carboxylic ester hydrolase</fullName>
        <ecNumber evidence="3">3.1.1.-</ecNumber>
    </recommendedName>
</protein>
<reference evidence="5 6" key="1">
    <citation type="journal article" date="2007" name="Science">
        <title>Sea anemone genome reveals ancestral eumetazoan gene repertoire and genomic organization.</title>
        <authorList>
            <person name="Putnam N.H."/>
            <person name="Srivastava M."/>
            <person name="Hellsten U."/>
            <person name="Dirks B."/>
            <person name="Chapman J."/>
            <person name="Salamov A."/>
            <person name="Terry A."/>
            <person name="Shapiro H."/>
            <person name="Lindquist E."/>
            <person name="Kapitonov V.V."/>
            <person name="Jurka J."/>
            <person name="Genikhovich G."/>
            <person name="Grigoriev I.V."/>
            <person name="Lucas S.M."/>
            <person name="Steele R.E."/>
            <person name="Finnerty J.R."/>
            <person name="Technau U."/>
            <person name="Martindale M.Q."/>
            <person name="Rokhsar D.S."/>
        </authorList>
    </citation>
    <scope>NUCLEOTIDE SEQUENCE [LARGE SCALE GENOMIC DNA]</scope>
    <source>
        <strain evidence="6">CH2 X CH6</strain>
    </source>
</reference>
<dbReference type="HOGENOM" id="CLU_006586_13_0_1"/>
<dbReference type="InParanoid" id="A7RQW3"/>
<dbReference type="ESTHER" id="nemve-a7rqw3">
    <property type="family name" value="Carb_B_Root"/>
</dbReference>
<feature type="chain" id="PRO_5005121860" description="Carboxylic ester hydrolase" evidence="3">
    <location>
        <begin position="29"/>
        <end position="510"/>
    </location>
</feature>
<dbReference type="InterPro" id="IPR029058">
    <property type="entry name" value="AB_hydrolase_fold"/>
</dbReference>
<evidence type="ECO:0000259" key="4">
    <source>
        <dbReference type="Pfam" id="PF00135"/>
    </source>
</evidence>
<dbReference type="GO" id="GO:0016787">
    <property type="term" value="F:hydrolase activity"/>
    <property type="evidence" value="ECO:0007669"/>
    <property type="project" value="UniProtKB-KW"/>
</dbReference>
<evidence type="ECO:0000256" key="1">
    <source>
        <dbReference type="ARBA" id="ARBA00005964"/>
    </source>
</evidence>
<feature type="signal peptide" evidence="3">
    <location>
        <begin position="1"/>
        <end position="28"/>
    </location>
</feature>
<sequence>IEIRARMMLVQQTWLFVLLTLSFVPSNTEDVIINTKYGKVLGLAQTLASAQGPARKINKFLGIPYAQQPIGDLRFKPPQPLKPWKEKIYNATSFGNICVQSKLYFEFLKSSIRRTWPDFSKKNMREDCLNLNIYTPAWPDISDSVQTRKAYPVLFYIHGGSYYLGTPNRVKTPGEIAPQYGIVLVTIHYRLGVLGFLTTGDVEAPGNAGMLDQIQALRWVKENIAGFGGDPNQITLVGNSAGASSVGLHLLSPLTKGLFQKAIMESGTELSPFAVNPLKTAIAKSKNVAKNLLCDTEDHVRMVKCLQTKDAEDLAFYYDPFPAPHVDNYFLLDTPRSLRKEGKFQPLPLMLGFTKHDGFHMISDLELPDQLTPSYFRKGIERALQKFMKIHDPMTAVRLADAIEFTYQPWAKTTDPDELYKALVALCTDIFIVAPTMESANFHSEYSATYLFEYSHISNNSRLKWATHSSNADYTFGAPIHNATHIAYTKEDRNVSHLLLQLYSNFLKFG</sequence>
<evidence type="ECO:0000313" key="6">
    <source>
        <dbReference type="Proteomes" id="UP000001593"/>
    </source>
</evidence>
<dbReference type="Pfam" id="PF00135">
    <property type="entry name" value="COesterase"/>
    <property type="match status" value="1"/>
</dbReference>
<evidence type="ECO:0000256" key="3">
    <source>
        <dbReference type="RuleBase" id="RU361235"/>
    </source>
</evidence>
<dbReference type="Gene3D" id="3.40.50.1820">
    <property type="entry name" value="alpha/beta hydrolase"/>
    <property type="match status" value="1"/>
</dbReference>
<dbReference type="eggNOG" id="KOG1516">
    <property type="taxonomic scope" value="Eukaryota"/>
</dbReference>
<dbReference type="AlphaFoldDB" id="A7RQW3"/>
<name>A7RQW3_NEMVE</name>
<dbReference type="PhylomeDB" id="A7RQW3"/>
<dbReference type="InterPro" id="IPR002018">
    <property type="entry name" value="CarbesteraseB"/>
</dbReference>
<comment type="similarity">
    <text evidence="1 3">Belongs to the type-B carboxylesterase/lipase family.</text>
</comment>
<proteinExistence type="inferred from homology"/>
<feature type="domain" description="Carboxylesterase type B" evidence="4">
    <location>
        <begin position="30"/>
        <end position="510"/>
    </location>
</feature>
<evidence type="ECO:0000256" key="2">
    <source>
        <dbReference type="ARBA" id="ARBA00022801"/>
    </source>
</evidence>
<feature type="non-terminal residue" evidence="5">
    <location>
        <position position="510"/>
    </location>
</feature>
<accession>A7RQW3</accession>
<dbReference type="EC" id="3.1.1.-" evidence="3"/>
<keyword evidence="6" id="KW-1185">Reference proteome</keyword>
<dbReference type="PROSITE" id="PS00122">
    <property type="entry name" value="CARBOXYLESTERASE_B_1"/>
    <property type="match status" value="1"/>
</dbReference>
<keyword evidence="2 3" id="KW-0378">Hydrolase</keyword>
<dbReference type="STRING" id="45351.A7RQW3"/>
<dbReference type="KEGG" id="nve:5518336"/>
<dbReference type="InterPro" id="IPR019826">
    <property type="entry name" value="Carboxylesterase_B_AS"/>
</dbReference>
<evidence type="ECO:0000313" key="5">
    <source>
        <dbReference type="EMBL" id="EDO46238.1"/>
    </source>
</evidence>
<dbReference type="Proteomes" id="UP000001593">
    <property type="component" value="Unassembled WGS sequence"/>
</dbReference>
<gene>
    <name evidence="5" type="ORF">NEMVEDRAFT_v1g33439</name>
</gene>
<dbReference type="SUPFAM" id="SSF53474">
    <property type="entry name" value="alpha/beta-Hydrolases"/>
    <property type="match status" value="1"/>
</dbReference>